<feature type="domain" description="Cation efflux protein transmembrane" evidence="5">
    <location>
        <begin position="2"/>
        <end position="75"/>
    </location>
</feature>
<reference evidence="7" key="1">
    <citation type="journal article" date="2019" name="Int. J. Syst. Evol. Microbiol.">
        <title>The Global Catalogue of Microorganisms (GCM) 10K type strain sequencing project: providing services to taxonomists for standard genome sequencing and annotation.</title>
        <authorList>
            <consortium name="The Broad Institute Genomics Platform"/>
            <consortium name="The Broad Institute Genome Sequencing Center for Infectious Disease"/>
            <person name="Wu L."/>
            <person name="Ma J."/>
        </authorList>
    </citation>
    <scope>NUCLEOTIDE SEQUENCE [LARGE SCALE GENOMIC DNA]</scope>
    <source>
        <strain evidence="7">NBRC 108725</strain>
    </source>
</reference>
<name>A0ABN6XQ53_9MICO</name>
<organism evidence="6 7">
    <name type="scientific">Naasia aerilata</name>
    <dbReference type="NCBI Taxonomy" id="1162966"/>
    <lineage>
        <taxon>Bacteria</taxon>
        <taxon>Bacillati</taxon>
        <taxon>Actinomycetota</taxon>
        <taxon>Actinomycetes</taxon>
        <taxon>Micrococcales</taxon>
        <taxon>Microbacteriaceae</taxon>
        <taxon>Naasia</taxon>
    </lineage>
</organism>
<evidence type="ECO:0000256" key="1">
    <source>
        <dbReference type="ARBA" id="ARBA00004141"/>
    </source>
</evidence>
<gene>
    <name evidence="6" type="ORF">GCM10025866_16490</name>
</gene>
<evidence type="ECO:0000256" key="2">
    <source>
        <dbReference type="ARBA" id="ARBA00022692"/>
    </source>
</evidence>
<evidence type="ECO:0000259" key="5">
    <source>
        <dbReference type="Pfam" id="PF01545"/>
    </source>
</evidence>
<keyword evidence="3" id="KW-1133">Transmembrane helix</keyword>
<dbReference type="RefSeq" id="WP_286278980.1">
    <property type="nucleotide sequence ID" value="NZ_AP027731.1"/>
</dbReference>
<evidence type="ECO:0000256" key="4">
    <source>
        <dbReference type="ARBA" id="ARBA00023136"/>
    </source>
</evidence>
<accession>A0ABN6XQ53</accession>
<evidence type="ECO:0000313" key="7">
    <source>
        <dbReference type="Proteomes" id="UP001321498"/>
    </source>
</evidence>
<dbReference type="InterPro" id="IPR027469">
    <property type="entry name" value="Cation_efflux_TMD_sf"/>
</dbReference>
<sequence length="88" mass="9187">MVNLLAAFILVRHRDHASGLARAAWLSARNDSLANVAILAAAVVGLWLSSGWPDIVVGLGIGVLNADAARSVWRAASAERLGERSAEA</sequence>
<proteinExistence type="predicted"/>
<dbReference type="EMBL" id="AP027731">
    <property type="protein sequence ID" value="BDZ45740.1"/>
    <property type="molecule type" value="Genomic_DNA"/>
</dbReference>
<dbReference type="Pfam" id="PF01545">
    <property type="entry name" value="Cation_efflux"/>
    <property type="match status" value="1"/>
</dbReference>
<comment type="subcellular location">
    <subcellularLocation>
        <location evidence="1">Membrane</location>
        <topology evidence="1">Multi-pass membrane protein</topology>
    </subcellularLocation>
</comment>
<dbReference type="Proteomes" id="UP001321498">
    <property type="component" value="Chromosome"/>
</dbReference>
<keyword evidence="7" id="KW-1185">Reference proteome</keyword>
<keyword evidence="4" id="KW-0472">Membrane</keyword>
<evidence type="ECO:0000313" key="6">
    <source>
        <dbReference type="EMBL" id="BDZ45740.1"/>
    </source>
</evidence>
<dbReference type="Gene3D" id="1.20.1510.10">
    <property type="entry name" value="Cation efflux protein transmembrane domain"/>
    <property type="match status" value="1"/>
</dbReference>
<dbReference type="InterPro" id="IPR058533">
    <property type="entry name" value="Cation_efflux_TM"/>
</dbReference>
<keyword evidence="2" id="KW-0812">Transmembrane</keyword>
<protein>
    <recommendedName>
        <fullName evidence="5">Cation efflux protein transmembrane domain-containing protein</fullName>
    </recommendedName>
</protein>
<dbReference type="SUPFAM" id="SSF161111">
    <property type="entry name" value="Cation efflux protein transmembrane domain-like"/>
    <property type="match status" value="1"/>
</dbReference>
<evidence type="ECO:0000256" key="3">
    <source>
        <dbReference type="ARBA" id="ARBA00022989"/>
    </source>
</evidence>